<sequence length="278" mass="30845">MSGEFGPSAEDRGLGPEDTAVNKPPEKSTNAEDLFMEERSIGELPKEISFSDEIKYGLSSLAKWSKESGKEVSGVLYVNASNGLTLRELNRGSEDSVRVTIWDLSSFGDNTDMMIVGIDQAMRKHVPLSDHPDKEFILVPANYSNAALLNKCFAKREWVEIERGKKVLGSIHTHPSGNPPSAQDFSKMIFPIGEADQTRLVIGQDTLYAMVRTKESSSFESAGRSAYAKGMNEQEDRLVEQGFSFDDAVRKVLVEQCHENRVGLYIGDVAENKFERVV</sequence>
<evidence type="ECO:0000256" key="1">
    <source>
        <dbReference type="SAM" id="MobiDB-lite"/>
    </source>
</evidence>
<gene>
    <name evidence="2" type="ORF">A2172_03155</name>
</gene>
<dbReference type="Proteomes" id="UP000176631">
    <property type="component" value="Unassembled WGS sequence"/>
</dbReference>
<dbReference type="AlphaFoldDB" id="A0A1G1W5Q0"/>
<protein>
    <recommendedName>
        <fullName evidence="4">JAB domain-containing protein</fullName>
    </recommendedName>
</protein>
<comment type="caution">
    <text evidence="2">The sequence shown here is derived from an EMBL/GenBank/DDBJ whole genome shotgun (WGS) entry which is preliminary data.</text>
</comment>
<feature type="compositionally biased region" description="Basic and acidic residues" evidence="1">
    <location>
        <begin position="24"/>
        <end position="33"/>
    </location>
</feature>
<evidence type="ECO:0008006" key="4">
    <source>
        <dbReference type="Google" id="ProtNLM"/>
    </source>
</evidence>
<proteinExistence type="predicted"/>
<feature type="region of interest" description="Disordered" evidence="1">
    <location>
        <begin position="1"/>
        <end position="33"/>
    </location>
</feature>
<evidence type="ECO:0000313" key="2">
    <source>
        <dbReference type="EMBL" id="OGY22910.1"/>
    </source>
</evidence>
<accession>A0A1G1W5Q0</accession>
<name>A0A1G1W5Q0_9BACT</name>
<reference evidence="2 3" key="1">
    <citation type="journal article" date="2016" name="Nat. Commun.">
        <title>Thousands of microbial genomes shed light on interconnected biogeochemical processes in an aquifer system.</title>
        <authorList>
            <person name="Anantharaman K."/>
            <person name="Brown C.T."/>
            <person name="Hug L.A."/>
            <person name="Sharon I."/>
            <person name="Castelle C.J."/>
            <person name="Probst A.J."/>
            <person name="Thomas B.C."/>
            <person name="Singh A."/>
            <person name="Wilkins M.J."/>
            <person name="Karaoz U."/>
            <person name="Brodie E.L."/>
            <person name="Williams K.H."/>
            <person name="Hubbard S.S."/>
            <person name="Banfield J.F."/>
        </authorList>
    </citation>
    <scope>NUCLEOTIDE SEQUENCE [LARGE SCALE GENOMIC DNA]</scope>
</reference>
<evidence type="ECO:0000313" key="3">
    <source>
        <dbReference type="Proteomes" id="UP000176631"/>
    </source>
</evidence>
<organism evidence="2 3">
    <name type="scientific">Candidatus Woykebacteria bacterium RBG_13_40_15</name>
    <dbReference type="NCBI Taxonomy" id="1802593"/>
    <lineage>
        <taxon>Bacteria</taxon>
        <taxon>Candidatus Woykeibacteriota</taxon>
    </lineage>
</organism>
<dbReference type="EMBL" id="MHCP01000030">
    <property type="protein sequence ID" value="OGY22910.1"/>
    <property type="molecule type" value="Genomic_DNA"/>
</dbReference>